<feature type="domain" description="Ice-binding protein C-terminal" evidence="2">
    <location>
        <begin position="212"/>
        <end position="235"/>
    </location>
</feature>
<feature type="signal peptide" evidence="1">
    <location>
        <begin position="1"/>
        <end position="32"/>
    </location>
</feature>
<organism evidence="3 4">
    <name type="scientific">Massilia aurea</name>
    <dbReference type="NCBI Taxonomy" id="373040"/>
    <lineage>
        <taxon>Bacteria</taxon>
        <taxon>Pseudomonadati</taxon>
        <taxon>Pseudomonadota</taxon>
        <taxon>Betaproteobacteria</taxon>
        <taxon>Burkholderiales</taxon>
        <taxon>Oxalobacteraceae</taxon>
        <taxon>Telluria group</taxon>
        <taxon>Massilia</taxon>
    </lineage>
</organism>
<dbReference type="InterPro" id="IPR013424">
    <property type="entry name" value="Ice-binding_C"/>
</dbReference>
<evidence type="ECO:0000256" key="1">
    <source>
        <dbReference type="SAM" id="SignalP"/>
    </source>
</evidence>
<name>A0A7W9U654_9BURK</name>
<reference evidence="3 4" key="1">
    <citation type="submission" date="2020-08" db="EMBL/GenBank/DDBJ databases">
        <title>The Agave Microbiome: Exploring the role of microbial communities in plant adaptations to desert environments.</title>
        <authorList>
            <person name="Partida-Martinez L.P."/>
        </authorList>
    </citation>
    <scope>NUCLEOTIDE SEQUENCE [LARGE SCALE GENOMIC DNA]</scope>
    <source>
        <strain evidence="3 4">AT3.2</strain>
    </source>
</reference>
<feature type="chain" id="PRO_5030534729" description="Ice-binding protein C-terminal domain-containing protein" evidence="1">
    <location>
        <begin position="33"/>
        <end position="237"/>
    </location>
</feature>
<accession>A0A7W9U654</accession>
<evidence type="ECO:0000313" key="4">
    <source>
        <dbReference type="Proteomes" id="UP000540787"/>
    </source>
</evidence>
<dbReference type="NCBIfam" id="TIGR02595">
    <property type="entry name" value="PEP_CTERM"/>
    <property type="match status" value="1"/>
</dbReference>
<dbReference type="Proteomes" id="UP000540787">
    <property type="component" value="Unassembled WGS sequence"/>
</dbReference>
<comment type="caution">
    <text evidence="3">The sequence shown here is derived from an EMBL/GenBank/DDBJ whole genome shotgun (WGS) entry which is preliminary data.</text>
</comment>
<dbReference type="EMBL" id="JACHBX010000001">
    <property type="protein sequence ID" value="MBB6132268.1"/>
    <property type="molecule type" value="Genomic_DNA"/>
</dbReference>
<dbReference type="Pfam" id="PF07589">
    <property type="entry name" value="PEP-CTERM"/>
    <property type="match status" value="1"/>
</dbReference>
<dbReference type="NCBIfam" id="NF038120">
    <property type="entry name" value="PEP_CTERM_QFxxD"/>
    <property type="match status" value="1"/>
</dbReference>
<sequence length="237" mass="24597">MIRNTRLTATLNKLLGAAAVASTLCAASFAQAGVLDFEQPVDAPFVFAGDVLSVGKYYVEGAGTPGLVGSIGGNDACFNVQCPANNATNYYSGLADGYMFFGMNDGSSFSLASLDASFIGLGGTYPALAGLLYITGFDSLGLVAETYLDLLGPTNGTFNFRNYDLTGFGGGKLFTDIRIASFACDAAGNCNRTTNQANFALDNIVTIDASEVPEPGTFALMGLGLLGLRAFTRRRAA</sequence>
<proteinExistence type="predicted"/>
<dbReference type="RefSeq" id="WP_183550226.1">
    <property type="nucleotide sequence ID" value="NZ_JACHBX010000001.1"/>
</dbReference>
<evidence type="ECO:0000313" key="3">
    <source>
        <dbReference type="EMBL" id="MBB6132268.1"/>
    </source>
</evidence>
<protein>
    <recommendedName>
        <fullName evidence="2">Ice-binding protein C-terminal domain-containing protein</fullName>
    </recommendedName>
</protein>
<keyword evidence="4" id="KW-1185">Reference proteome</keyword>
<evidence type="ECO:0000259" key="2">
    <source>
        <dbReference type="Pfam" id="PF07589"/>
    </source>
</evidence>
<gene>
    <name evidence="3" type="ORF">HD842_000379</name>
</gene>
<dbReference type="AlphaFoldDB" id="A0A7W9U654"/>
<keyword evidence="1" id="KW-0732">Signal</keyword>